<keyword evidence="3" id="KW-1185">Reference proteome</keyword>
<dbReference type="OMA" id="HKLTCIT"/>
<keyword evidence="1" id="KW-0175">Coiled coil</keyword>
<protein>
    <submittedName>
        <fullName evidence="2">Uncharacterized protein</fullName>
    </submittedName>
</protein>
<feature type="coiled-coil region" evidence="1">
    <location>
        <begin position="113"/>
        <end position="192"/>
    </location>
</feature>
<organism evidence="2 3">
    <name type="scientific">Paramecium primaurelia</name>
    <dbReference type="NCBI Taxonomy" id="5886"/>
    <lineage>
        <taxon>Eukaryota</taxon>
        <taxon>Sar</taxon>
        <taxon>Alveolata</taxon>
        <taxon>Ciliophora</taxon>
        <taxon>Intramacronucleata</taxon>
        <taxon>Oligohymenophorea</taxon>
        <taxon>Peniculida</taxon>
        <taxon>Parameciidae</taxon>
        <taxon>Paramecium</taxon>
    </lineage>
</organism>
<evidence type="ECO:0000256" key="1">
    <source>
        <dbReference type="SAM" id="Coils"/>
    </source>
</evidence>
<comment type="caution">
    <text evidence="2">The sequence shown here is derived from an EMBL/GenBank/DDBJ whole genome shotgun (WGS) entry which is preliminary data.</text>
</comment>
<dbReference type="Proteomes" id="UP000688137">
    <property type="component" value="Unassembled WGS sequence"/>
</dbReference>
<accession>A0A8S1MSN4</accession>
<sequence>MSQKKNTKRIHSSDGSLSIEQLKTICPDQYVTYEIFDLAFKQMWSVVNKLEMLQLQQNSNDKLFELEKRILNLEDVIHKLTCITPVIPESLQQQISELTDTGKQILVAIPQKFEQIQNDIIEKDERIKSVEDACTVLTRVLHDVQTEYEDQKDQIDKMESDLFNIFKQFQTVLKLEQDYSNIQNEIQNITKAINEIYQFI</sequence>
<evidence type="ECO:0000313" key="3">
    <source>
        <dbReference type="Proteomes" id="UP000688137"/>
    </source>
</evidence>
<dbReference type="EMBL" id="CAJJDM010000074">
    <property type="protein sequence ID" value="CAD8084057.1"/>
    <property type="molecule type" value="Genomic_DNA"/>
</dbReference>
<proteinExistence type="predicted"/>
<gene>
    <name evidence="2" type="ORF">PPRIM_AZ9-3.1.T0710155</name>
</gene>
<dbReference type="AlphaFoldDB" id="A0A8S1MSN4"/>
<evidence type="ECO:0000313" key="2">
    <source>
        <dbReference type="EMBL" id="CAD8084057.1"/>
    </source>
</evidence>
<name>A0A8S1MSN4_PARPR</name>
<reference evidence="2" key="1">
    <citation type="submission" date="2021-01" db="EMBL/GenBank/DDBJ databases">
        <authorList>
            <consortium name="Genoscope - CEA"/>
            <person name="William W."/>
        </authorList>
    </citation>
    <scope>NUCLEOTIDE SEQUENCE</scope>
</reference>